<dbReference type="Pfam" id="PF15585">
    <property type="entry name" value="Imm7"/>
    <property type="match status" value="1"/>
</dbReference>
<dbReference type="RefSeq" id="WP_170038539.1">
    <property type="nucleotide sequence ID" value="NZ_JABDTL010000002.1"/>
</dbReference>
<dbReference type="EMBL" id="JACHIA010000025">
    <property type="protein sequence ID" value="MBB6073483.1"/>
    <property type="molecule type" value="Genomic_DNA"/>
</dbReference>
<dbReference type="AlphaFoldDB" id="A0A841H6B1"/>
<protein>
    <submittedName>
        <fullName evidence="1">Uncharacterized protein</fullName>
    </submittedName>
</protein>
<name>A0A841H6B1_9BACT</name>
<keyword evidence="2" id="KW-1185">Reference proteome</keyword>
<evidence type="ECO:0000313" key="2">
    <source>
        <dbReference type="Proteomes" id="UP000582837"/>
    </source>
</evidence>
<organism evidence="1 2">
    <name type="scientific">Longimicrobium terrae</name>
    <dbReference type="NCBI Taxonomy" id="1639882"/>
    <lineage>
        <taxon>Bacteria</taxon>
        <taxon>Pseudomonadati</taxon>
        <taxon>Gemmatimonadota</taxon>
        <taxon>Longimicrobiia</taxon>
        <taxon>Longimicrobiales</taxon>
        <taxon>Longimicrobiaceae</taxon>
        <taxon>Longimicrobium</taxon>
    </lineage>
</organism>
<dbReference type="InterPro" id="IPR028965">
    <property type="entry name" value="Imm7"/>
</dbReference>
<sequence>MFEYHLWAVVTADGGLEADGALLDALRSRIAGLSEAVRESFHVTTLNETHVVATGLRNRREWEVEDTFRWIAEHSHSGYGLLYLRSEYPDADGQTHFRVQRMSLGRIEELEDRYLEGLA</sequence>
<evidence type="ECO:0000313" key="1">
    <source>
        <dbReference type="EMBL" id="MBB6073483.1"/>
    </source>
</evidence>
<proteinExistence type="predicted"/>
<gene>
    <name evidence="1" type="ORF">HNQ61_005153</name>
</gene>
<comment type="caution">
    <text evidence="1">The sequence shown here is derived from an EMBL/GenBank/DDBJ whole genome shotgun (WGS) entry which is preliminary data.</text>
</comment>
<dbReference type="Proteomes" id="UP000582837">
    <property type="component" value="Unassembled WGS sequence"/>
</dbReference>
<reference evidence="1 2" key="1">
    <citation type="submission" date="2020-08" db="EMBL/GenBank/DDBJ databases">
        <title>Genomic Encyclopedia of Type Strains, Phase IV (KMG-IV): sequencing the most valuable type-strain genomes for metagenomic binning, comparative biology and taxonomic classification.</title>
        <authorList>
            <person name="Goeker M."/>
        </authorList>
    </citation>
    <scope>NUCLEOTIDE SEQUENCE [LARGE SCALE GENOMIC DNA]</scope>
    <source>
        <strain evidence="1 2">DSM 29007</strain>
    </source>
</reference>
<accession>A0A841H6B1</accession>